<gene>
    <name evidence="2" type="ORF">PHLCEN_2v13246</name>
</gene>
<dbReference type="PANTHER" id="PTHR12466">
    <property type="entry name" value="CDC73 DOMAIN PROTEIN"/>
    <property type="match status" value="1"/>
</dbReference>
<proteinExistence type="predicted"/>
<dbReference type="GO" id="GO:0016593">
    <property type="term" value="C:Cdc73/Paf1 complex"/>
    <property type="evidence" value="ECO:0007669"/>
    <property type="project" value="InterPro"/>
</dbReference>
<dbReference type="AlphaFoldDB" id="A0A2R6NER8"/>
<dbReference type="Proteomes" id="UP000186601">
    <property type="component" value="Unassembled WGS sequence"/>
</dbReference>
<name>A0A2R6NER8_9APHY</name>
<dbReference type="OrthoDB" id="2186602at2759"/>
<protein>
    <submittedName>
        <fullName evidence="2">Uncharacterized protein</fullName>
    </submittedName>
</protein>
<feature type="compositionally biased region" description="Low complexity" evidence="1">
    <location>
        <begin position="41"/>
        <end position="52"/>
    </location>
</feature>
<keyword evidence="3" id="KW-1185">Reference proteome</keyword>
<dbReference type="GO" id="GO:0000993">
    <property type="term" value="F:RNA polymerase II complex binding"/>
    <property type="evidence" value="ECO:0007669"/>
    <property type="project" value="TreeGrafter"/>
</dbReference>
<organism evidence="2 3">
    <name type="scientific">Hermanssonia centrifuga</name>
    <dbReference type="NCBI Taxonomy" id="98765"/>
    <lineage>
        <taxon>Eukaryota</taxon>
        <taxon>Fungi</taxon>
        <taxon>Dikarya</taxon>
        <taxon>Basidiomycota</taxon>
        <taxon>Agaricomycotina</taxon>
        <taxon>Agaricomycetes</taxon>
        <taxon>Polyporales</taxon>
        <taxon>Meruliaceae</taxon>
        <taxon>Hermanssonia</taxon>
    </lineage>
</organism>
<evidence type="ECO:0000313" key="3">
    <source>
        <dbReference type="Proteomes" id="UP000186601"/>
    </source>
</evidence>
<comment type="caution">
    <text evidence="2">The sequence shown here is derived from an EMBL/GenBank/DDBJ whole genome shotgun (WGS) entry which is preliminary data.</text>
</comment>
<feature type="region of interest" description="Disordered" evidence="1">
    <location>
        <begin position="41"/>
        <end position="67"/>
    </location>
</feature>
<dbReference type="EMBL" id="MLYV02001305">
    <property type="protein sequence ID" value="PSR70884.1"/>
    <property type="molecule type" value="Genomic_DNA"/>
</dbReference>
<evidence type="ECO:0000313" key="2">
    <source>
        <dbReference type="EMBL" id="PSR70884.1"/>
    </source>
</evidence>
<dbReference type="PANTHER" id="PTHR12466:SF8">
    <property type="entry name" value="PARAFIBROMIN"/>
    <property type="match status" value="1"/>
</dbReference>
<dbReference type="GO" id="GO:0006368">
    <property type="term" value="P:transcription elongation by RNA polymerase II"/>
    <property type="evidence" value="ECO:0007669"/>
    <property type="project" value="InterPro"/>
</dbReference>
<evidence type="ECO:0000256" key="1">
    <source>
        <dbReference type="SAM" id="MobiDB-lite"/>
    </source>
</evidence>
<dbReference type="STRING" id="98765.A0A2R6NER8"/>
<accession>A0A2R6NER8</accession>
<sequence>MSSTDSLLALRHTIKSNARISYTKDEKETQSLAEATHLVLSSSTSLPKSSPTRLRKPNVTFTDPSSNPQDFFTLDAVYLAWLLRDAPGAEYMKQARENGLAVGFVSVTERKSVVDWLEGKVSDLERIAPLNGMSPLDLMED</sequence>
<reference evidence="2 3" key="1">
    <citation type="submission" date="2018-02" db="EMBL/GenBank/DDBJ databases">
        <title>Genome sequence of the basidiomycete white-rot fungus Phlebia centrifuga.</title>
        <authorList>
            <person name="Granchi Z."/>
            <person name="Peng M."/>
            <person name="de Vries R.P."/>
            <person name="Hilden K."/>
            <person name="Makela M.R."/>
            <person name="Grigoriev I."/>
            <person name="Riley R."/>
        </authorList>
    </citation>
    <scope>NUCLEOTIDE SEQUENCE [LARGE SCALE GENOMIC DNA]</scope>
    <source>
        <strain evidence="2 3">FBCC195</strain>
    </source>
</reference>
<dbReference type="InterPro" id="IPR007852">
    <property type="entry name" value="Cdc73/Parafibromin"/>
</dbReference>
<dbReference type="GO" id="GO:0032968">
    <property type="term" value="P:positive regulation of transcription elongation by RNA polymerase II"/>
    <property type="evidence" value="ECO:0007669"/>
    <property type="project" value="TreeGrafter"/>
</dbReference>